<evidence type="ECO:0000256" key="7">
    <source>
        <dbReference type="ARBA" id="ARBA00022741"/>
    </source>
</evidence>
<dbReference type="GO" id="GO:0009966">
    <property type="term" value="P:regulation of signal transduction"/>
    <property type="evidence" value="ECO:0007669"/>
    <property type="project" value="UniProtKB-ARBA"/>
</dbReference>
<dbReference type="Pfam" id="PF16095">
    <property type="entry name" value="COR-A"/>
    <property type="match status" value="1"/>
</dbReference>
<dbReference type="PROSITE" id="PS00108">
    <property type="entry name" value="PROTEIN_KINASE_ST"/>
    <property type="match status" value="1"/>
</dbReference>
<dbReference type="InterPro" id="IPR027417">
    <property type="entry name" value="P-loop_NTPase"/>
</dbReference>
<dbReference type="Pfam" id="PF00069">
    <property type="entry name" value="Pkinase"/>
    <property type="match status" value="1"/>
</dbReference>
<comment type="catalytic activity">
    <reaction evidence="11">
        <text>L-threonyl-[protein] + ATP = O-phospho-L-threonyl-[protein] + ADP + H(+)</text>
        <dbReference type="Rhea" id="RHEA:46608"/>
        <dbReference type="Rhea" id="RHEA-COMP:11060"/>
        <dbReference type="Rhea" id="RHEA-COMP:11605"/>
        <dbReference type="ChEBI" id="CHEBI:15378"/>
        <dbReference type="ChEBI" id="CHEBI:30013"/>
        <dbReference type="ChEBI" id="CHEBI:30616"/>
        <dbReference type="ChEBI" id="CHEBI:61977"/>
        <dbReference type="ChEBI" id="CHEBI:456216"/>
        <dbReference type="EC" id="2.7.11.1"/>
    </reaction>
</comment>
<dbReference type="InterPro" id="IPR020859">
    <property type="entry name" value="ROC"/>
</dbReference>
<keyword evidence="5" id="KW-0808">Transferase</keyword>
<evidence type="ECO:0000313" key="17">
    <source>
        <dbReference type="EMBL" id="TKR94020.1"/>
    </source>
</evidence>
<dbReference type="InterPro" id="IPR000719">
    <property type="entry name" value="Prot_kinase_dom"/>
</dbReference>
<keyword evidence="7" id="KW-0547">Nucleotide-binding</keyword>
<dbReference type="SUPFAM" id="SSF52058">
    <property type="entry name" value="L domain-like"/>
    <property type="match status" value="1"/>
</dbReference>
<feature type="region of interest" description="Disordered" evidence="14">
    <location>
        <begin position="1030"/>
        <end position="1053"/>
    </location>
</feature>
<dbReference type="GO" id="GO:0005524">
    <property type="term" value="F:ATP binding"/>
    <property type="evidence" value="ECO:0007669"/>
    <property type="project" value="UniProtKB-KW"/>
</dbReference>
<organism evidence="17 18">
    <name type="scientific">Steinernema carpocapsae</name>
    <name type="common">Entomopathogenic nematode</name>
    <dbReference type="NCBI Taxonomy" id="34508"/>
    <lineage>
        <taxon>Eukaryota</taxon>
        <taxon>Metazoa</taxon>
        <taxon>Ecdysozoa</taxon>
        <taxon>Nematoda</taxon>
        <taxon>Chromadorea</taxon>
        <taxon>Rhabditida</taxon>
        <taxon>Tylenchina</taxon>
        <taxon>Panagrolaimomorpha</taxon>
        <taxon>Strongyloidoidea</taxon>
        <taxon>Steinernematidae</taxon>
        <taxon>Steinernema</taxon>
    </lineage>
</organism>
<dbReference type="PROSITE" id="PS51450">
    <property type="entry name" value="LRR"/>
    <property type="match status" value="2"/>
</dbReference>
<dbReference type="SUPFAM" id="SSF48403">
    <property type="entry name" value="Ankyrin repeat"/>
    <property type="match status" value="1"/>
</dbReference>
<evidence type="ECO:0000256" key="14">
    <source>
        <dbReference type="SAM" id="MobiDB-lite"/>
    </source>
</evidence>
<dbReference type="EMBL" id="AZBU02000002">
    <property type="protein sequence ID" value="TKR94020.1"/>
    <property type="molecule type" value="Genomic_DNA"/>
</dbReference>
<evidence type="ECO:0000313" key="18">
    <source>
        <dbReference type="Proteomes" id="UP000298663"/>
    </source>
</evidence>
<dbReference type="InterPro" id="IPR002110">
    <property type="entry name" value="Ankyrin_rpt"/>
</dbReference>
<evidence type="ECO:0000259" key="16">
    <source>
        <dbReference type="PROSITE" id="PS51424"/>
    </source>
</evidence>
<dbReference type="InterPro" id="IPR036388">
    <property type="entry name" value="WH-like_DNA-bd_sf"/>
</dbReference>
<feature type="repeat" description="ANK" evidence="13">
    <location>
        <begin position="343"/>
        <end position="375"/>
    </location>
</feature>
<keyword evidence="4" id="KW-0433">Leucine-rich repeat</keyword>
<evidence type="ECO:0000256" key="10">
    <source>
        <dbReference type="ARBA" id="ARBA00023043"/>
    </source>
</evidence>
<feature type="repeat" description="ANK" evidence="13">
    <location>
        <begin position="396"/>
        <end position="422"/>
    </location>
</feature>
<evidence type="ECO:0000256" key="4">
    <source>
        <dbReference type="ARBA" id="ARBA00022614"/>
    </source>
</evidence>
<reference evidence="17 18" key="1">
    <citation type="journal article" date="2015" name="Genome Biol.">
        <title>Comparative genomics of Steinernema reveals deeply conserved gene regulatory networks.</title>
        <authorList>
            <person name="Dillman A.R."/>
            <person name="Macchietto M."/>
            <person name="Porter C.F."/>
            <person name="Rogers A."/>
            <person name="Williams B."/>
            <person name="Antoshechkin I."/>
            <person name="Lee M.M."/>
            <person name="Goodwin Z."/>
            <person name="Lu X."/>
            <person name="Lewis E.E."/>
            <person name="Goodrich-Blair H."/>
            <person name="Stock S.P."/>
            <person name="Adams B.J."/>
            <person name="Sternberg P.W."/>
            <person name="Mortazavi A."/>
        </authorList>
    </citation>
    <scope>NUCLEOTIDE SEQUENCE [LARGE SCALE GENOMIC DNA]</scope>
    <source>
        <strain evidence="17 18">ALL</strain>
    </source>
</reference>
<dbReference type="SMART" id="SM00220">
    <property type="entry name" value="S_TKc"/>
    <property type="match status" value="1"/>
</dbReference>
<evidence type="ECO:0000256" key="1">
    <source>
        <dbReference type="ARBA" id="ARBA00001946"/>
    </source>
</evidence>
<dbReference type="Gene3D" id="1.10.10.2200">
    <property type="match status" value="1"/>
</dbReference>
<keyword evidence="18" id="KW-1185">Reference proteome</keyword>
<dbReference type="PROSITE" id="PS51424">
    <property type="entry name" value="ROC"/>
    <property type="match status" value="1"/>
</dbReference>
<dbReference type="PANTHER" id="PTHR24198:SF169">
    <property type="entry name" value="NON-SPECIFIC SERINE_THREONINE PROTEIN KINASE"/>
    <property type="match status" value="1"/>
</dbReference>
<accession>A0A4U5PCI9</accession>
<dbReference type="EC" id="2.7.11.1" evidence="2"/>
<dbReference type="SUPFAM" id="SSF52540">
    <property type="entry name" value="P-loop containing nucleoside triphosphate hydrolases"/>
    <property type="match status" value="1"/>
</dbReference>
<feature type="domain" description="Roc" evidence="16">
    <location>
        <begin position="993"/>
        <end position="1215"/>
    </location>
</feature>
<dbReference type="Gene3D" id="3.30.70.1390">
    <property type="entry name" value="ROC domain from the Parkinson's disease-associated leucine-rich repeat kinase 2"/>
    <property type="match status" value="1"/>
</dbReference>
<dbReference type="InterPro" id="IPR001611">
    <property type="entry name" value="Leu-rich_rpt"/>
</dbReference>
<dbReference type="Gene3D" id="1.25.40.20">
    <property type="entry name" value="Ankyrin repeat-containing domain"/>
    <property type="match status" value="3"/>
</dbReference>
<dbReference type="OrthoDB" id="10252328at2759"/>
<proteinExistence type="predicted"/>
<comment type="cofactor">
    <cofactor evidence="1">
        <name>Mg(2+)</name>
        <dbReference type="ChEBI" id="CHEBI:18420"/>
    </cofactor>
</comment>
<feature type="region of interest" description="Disordered" evidence="14">
    <location>
        <begin position="809"/>
        <end position="832"/>
    </location>
</feature>
<dbReference type="SMART" id="SM00248">
    <property type="entry name" value="ANK"/>
    <property type="match status" value="9"/>
</dbReference>
<dbReference type="Gene3D" id="3.40.50.300">
    <property type="entry name" value="P-loop containing nucleotide triphosphate hydrolases"/>
    <property type="match status" value="1"/>
</dbReference>
<evidence type="ECO:0000259" key="15">
    <source>
        <dbReference type="PROSITE" id="PS50011"/>
    </source>
</evidence>
<dbReference type="Gene3D" id="1.10.510.10">
    <property type="entry name" value="Transferase(Phosphotransferase) domain 1"/>
    <property type="match status" value="1"/>
</dbReference>
<dbReference type="SMART" id="SM00364">
    <property type="entry name" value="LRR_BAC"/>
    <property type="match status" value="7"/>
</dbReference>
<comment type="catalytic activity">
    <reaction evidence="12">
        <text>L-seryl-[protein] + ATP = O-phospho-L-seryl-[protein] + ADP + H(+)</text>
        <dbReference type="Rhea" id="RHEA:17989"/>
        <dbReference type="Rhea" id="RHEA-COMP:9863"/>
        <dbReference type="Rhea" id="RHEA-COMP:11604"/>
        <dbReference type="ChEBI" id="CHEBI:15378"/>
        <dbReference type="ChEBI" id="CHEBI:29999"/>
        <dbReference type="ChEBI" id="CHEBI:30616"/>
        <dbReference type="ChEBI" id="CHEBI:83421"/>
        <dbReference type="ChEBI" id="CHEBI:456216"/>
        <dbReference type="EC" id="2.7.11.1"/>
    </reaction>
</comment>
<evidence type="ECO:0000256" key="8">
    <source>
        <dbReference type="ARBA" id="ARBA00022777"/>
    </source>
</evidence>
<dbReference type="InterPro" id="IPR008271">
    <property type="entry name" value="Ser/Thr_kinase_AS"/>
</dbReference>
<keyword evidence="9" id="KW-0067">ATP-binding</keyword>
<dbReference type="InterPro" id="IPR036770">
    <property type="entry name" value="Ankyrin_rpt-contain_sf"/>
</dbReference>
<dbReference type="Pfam" id="PF08477">
    <property type="entry name" value="Roc"/>
    <property type="match status" value="1"/>
</dbReference>
<dbReference type="InterPro" id="IPR011009">
    <property type="entry name" value="Kinase-like_dom_sf"/>
</dbReference>
<comment type="caution">
    <text evidence="17">The sequence shown here is derived from an EMBL/GenBank/DDBJ whole genome shotgun (WGS) entry which is preliminary data.</text>
</comment>
<dbReference type="PRINTS" id="PR00449">
    <property type="entry name" value="RASTRNSFRMNG"/>
</dbReference>
<dbReference type="SUPFAM" id="SSF56112">
    <property type="entry name" value="Protein kinase-like (PK-like)"/>
    <property type="match status" value="1"/>
</dbReference>
<dbReference type="Gene3D" id="3.80.10.10">
    <property type="entry name" value="Ribonuclease Inhibitor"/>
    <property type="match status" value="3"/>
</dbReference>
<feature type="repeat" description="ANK" evidence="13">
    <location>
        <begin position="41"/>
        <end position="73"/>
    </location>
</feature>
<dbReference type="InterPro" id="IPR003591">
    <property type="entry name" value="Leu-rich_rpt_typical-subtyp"/>
</dbReference>
<keyword evidence="3" id="KW-0723">Serine/threonine-protein kinase</keyword>
<evidence type="ECO:0000256" key="13">
    <source>
        <dbReference type="PROSITE-ProRule" id="PRU00023"/>
    </source>
</evidence>
<dbReference type="PROSITE" id="PS50088">
    <property type="entry name" value="ANK_REPEAT"/>
    <property type="match status" value="4"/>
</dbReference>
<dbReference type="PRINTS" id="PR01415">
    <property type="entry name" value="ANKYRIN"/>
</dbReference>
<evidence type="ECO:0000256" key="3">
    <source>
        <dbReference type="ARBA" id="ARBA00022527"/>
    </source>
</evidence>
<dbReference type="PROSITE" id="PS50297">
    <property type="entry name" value="ANK_REP_REGION"/>
    <property type="match status" value="4"/>
</dbReference>
<dbReference type="SMART" id="SM00369">
    <property type="entry name" value="LRR_TYP"/>
    <property type="match status" value="7"/>
</dbReference>
<protein>
    <recommendedName>
        <fullName evidence="2">non-specific serine/threonine protein kinase</fullName>
        <ecNumber evidence="2">2.7.11.1</ecNumber>
    </recommendedName>
</protein>
<reference evidence="17 18" key="2">
    <citation type="journal article" date="2019" name="G3 (Bethesda)">
        <title>Hybrid Assembly of the Genome of the Entomopathogenic Nematode Steinernema carpocapsae Identifies the X-Chromosome.</title>
        <authorList>
            <person name="Serra L."/>
            <person name="Macchietto M."/>
            <person name="Macias-Munoz A."/>
            <person name="McGill C.J."/>
            <person name="Rodriguez I.M."/>
            <person name="Rodriguez B."/>
            <person name="Murad R."/>
            <person name="Mortazavi A."/>
        </authorList>
    </citation>
    <scope>NUCLEOTIDE SEQUENCE [LARGE SCALE GENOMIC DNA]</scope>
    <source>
        <strain evidence="17 18">ALL</strain>
    </source>
</reference>
<dbReference type="PANTHER" id="PTHR24198">
    <property type="entry name" value="ANKYRIN REPEAT AND PROTEIN KINASE DOMAIN-CONTAINING PROTEIN"/>
    <property type="match status" value="1"/>
</dbReference>
<feature type="repeat" description="ANK" evidence="13">
    <location>
        <begin position="77"/>
        <end position="109"/>
    </location>
</feature>
<dbReference type="FunFam" id="1.10.510.10:FF:001242">
    <property type="entry name" value="Leucine-rich repeat serine/threonine-protein kinase 1"/>
    <property type="match status" value="1"/>
</dbReference>
<evidence type="ECO:0000256" key="6">
    <source>
        <dbReference type="ARBA" id="ARBA00022737"/>
    </source>
</evidence>
<dbReference type="GO" id="GO:0005737">
    <property type="term" value="C:cytoplasm"/>
    <property type="evidence" value="ECO:0007669"/>
    <property type="project" value="UniProtKB-ARBA"/>
</dbReference>
<feature type="domain" description="Protein kinase" evidence="15">
    <location>
        <begin position="1792"/>
        <end position="2091"/>
    </location>
</feature>
<gene>
    <name evidence="17" type="ORF">L596_008370</name>
</gene>
<evidence type="ECO:0000256" key="9">
    <source>
        <dbReference type="ARBA" id="ARBA00022840"/>
    </source>
</evidence>
<evidence type="ECO:0000256" key="5">
    <source>
        <dbReference type="ARBA" id="ARBA00022679"/>
    </source>
</evidence>
<feature type="region of interest" description="Disordered" evidence="14">
    <location>
        <begin position="876"/>
        <end position="895"/>
    </location>
</feature>
<evidence type="ECO:0000256" key="12">
    <source>
        <dbReference type="ARBA" id="ARBA00048679"/>
    </source>
</evidence>
<dbReference type="STRING" id="34508.A0A4U5PCI9"/>
<keyword evidence="6" id="KW-0677">Repeat</keyword>
<dbReference type="Proteomes" id="UP000298663">
    <property type="component" value="Unassembled WGS sequence"/>
</dbReference>
<dbReference type="Gene3D" id="1.10.10.10">
    <property type="entry name" value="Winged helix-like DNA-binding domain superfamily/Winged helix DNA-binding domain"/>
    <property type="match status" value="1"/>
</dbReference>
<dbReference type="GO" id="GO:0004674">
    <property type="term" value="F:protein serine/threonine kinase activity"/>
    <property type="evidence" value="ECO:0007669"/>
    <property type="project" value="UniProtKB-KW"/>
</dbReference>
<evidence type="ECO:0000256" key="2">
    <source>
        <dbReference type="ARBA" id="ARBA00012513"/>
    </source>
</evidence>
<dbReference type="InterPro" id="IPR032675">
    <property type="entry name" value="LRR_dom_sf"/>
</dbReference>
<evidence type="ECO:0000256" key="11">
    <source>
        <dbReference type="ARBA" id="ARBA00047899"/>
    </source>
</evidence>
<dbReference type="Pfam" id="PF12796">
    <property type="entry name" value="Ank_2"/>
    <property type="match status" value="3"/>
</dbReference>
<sequence>MVATPEDAGQLVIQAVTYNSLDLLRDLLAANRECVNSTDSRGLSAMHIAAAEGRSACLRELIRVGGDVNAIAGASALCKTPLHLASERGHIEVVRMLIAFEAELLSLDLEDHSPLHLAQINSHHNVAQLIMNALQGAQEERRRLHSRLIEACLQGDLRETVEVLSHVNRSNAGEILNGYRIDDRAALHIACLNGGVDVVKALLGVRGHALIQSSNSDTVLHAAVTSQDSEVIELILKNYPQLISESNNEGSLPFHWACRCGNHLIVKLLLEFPYPEELCRPIEDVRGNFQFSYPFDLNAADNQCRTGLYLSVANGSSVLVDYLLNFYLAGCPKPIQVDTYSNAGRTPLMVACSSGDSSLVKNLLEHGADVNLPVGITDDEVLAFESETSLEEIRCVGSGALNEACEKGHTTLVHLLLKHGANDQDNRALAIAQRIGNQHLIQLLLLRLVFPDPEYRVNKKCVDPLLSTAGQMNVSRSFLPAAVYPTSPCMLNWYNAMLNQIMTDWLVAAALQVNPRLRTTRMALAALTRIDVSHNHLTTLPAVVFQLPSLRILSASNNKISVLELSASNASACNVPFLEQISLDHNLLVQLPSQLFSLQFPSLQSLDVSYNEIAALPENLWTAPKLRELNVSYNFLKVLPSVAGNVRFSRQSIITPTPDVERRKTDDSVSMKSEKASVGSSMYEVNVTVHELERHNIWQKEVRLTRVDDDEAEFGGIDNVPSCPLGLLNVSGNQLVAVPAGLACCCPRLTRLIMADNKLTSIGAVECLPARLKQLDVSHNFLTQAFEPPQAPHLACYSKPRGSNEAGYVAAPSVAQRQTRSRSKSAARSQRSLSVARSVAESLHMEACAHKRHNRLEWLQTLNLAGNKLRSIPLHISTSKPRSAPRRPRASVDNTHQHKREALIYPGLTSLDISANIICKVPPEISELSALSVLNLSSNAGIENLPPEVGLLSKLWSLSLKECNLKEPLRSLIYEHHYKTADLVVYLKSVLEDSKPYTRLKLMIVGVQGIGKTSLLHQLRQEGTISKKAANSDSWSKRMGHSGGKSDHKNVNPNISTVGVDVSEWTYEPKKIKNEPNYGPVTFRTWDFGGQREYYATHQYFLSRRSLYIVVWKASDGDAALNDVHQWLVNIQARAPNATVIIVGTHYDQVVAHLDRFPLGYLEDLDNTIRERFVGISDSDKKGLPRVYHSIFVSSKNRHNIKQLCLLLYKCAFELRTVGTKQRLLEQKIPASYLALEKIVVNLADDFRSTGKEPVMKTSQFRDYIQEKMRMHYGRSFRDIVELNQACAFLHDNGIMLHYEDVTLKNLYFVDPQWLCDILAHVITIREINPFARNGIMKMDDLAILFKSFIKQNSTNSAASTNLRSYIVDLLHKFEVALTWQSRYLLIPSLLPDEYQLRGGYPGCEVKVKPKYPDWEWRVPRSLDVSLRPRKKLEIASSVHSAEKKVRRQLVTLDFKSTSLDSSKIGRTEPQTKSQSSWATVCIEEDTIRRLYFMAYIPSGFWSRLITRILDDEKVGSCIRSLFQYEELPDVFLTNGGVFADFKRDLNKRSPPEWTLWQTGLELKVFGKCLFSMKQFLPLAHVYDMNYSDRELQSRGDDGYWRPIPADQTSLVEFLFPLLKVDIQTEDGDVVARTHQVTVARLMAILVDIVDTLLEDWYPSLGTRFVHTSEGHLLISRYVVCPECLRLGIENDRKDSSSRMIHDDFHIITSQPRNHADEHCIRSATINDFCHISSKRGKQPMHLFSVEECMLSAHDSLSLQCPKHGVLKVEDIAPDLVFLDIREDLLISPDLIKRGKMLGRGAFGFVFKATLKSRDSNAAQDVAQKMLEPVEPGFGGRASATSAFQMAHQKWERDPLQHCCRAYCTSRQELNVLTSLQHSHIAALIGVCAQPLALIVELAPMGALTHLLSNYRRSGARLHLTVIQETASQVAKALEYLHSNHIIYRDLKCENVLVWRFPPPFSAIVDVHVKLGDYGISRSSYPSGGAKGFGGTEGFMAPEIMRYNGEQEYTEKVDCFSFGMFLYELITLKLPFDGHDQLKDIILDGGRPSLTPSELLYPCNLLDLMVVCWAQQPSDRPSASQLVSMTTAPEFTHLLDVISLSDPDSAILSSVSFTTYDDTDGAPEDGIDGEVWLSRADGSVSILSCNQYGWLDSKCLSLPSEGVVVKAMCAVDETVWMAESSGIVRIFCTSSYSELGAFSIAPFLDSALLSVSVVSMQAFSNSDIIVLAVPSCVLLCDTKPGNRTVVERITVTSPILSTTVLTSDVTRQIWTGHAEGIIAVHSLTCTNSLSFSSSLSHSDYHRGDLSAVEQLVSSRNFTSPTNFTSLVWSSMNEEARVFLWQDGVISKHLDCRKIFPSSESLSTLDIDVARKGVVTAIELLDQGSNSQLFIGTNMGVVIVAQALEMSPLSAFRPYMEEVRSIVVFDVSALRMQETASRNRRSTGSVHSSSTELMETMQWMRERVSETLGRLKNANEEYSAISAGYVVTIGNGYRCLIDRFMDRKNQKGVTVRPTDYCPVVWRGEDWI</sequence>
<dbReference type="InterPro" id="IPR032171">
    <property type="entry name" value="COR-A"/>
</dbReference>
<keyword evidence="8" id="KW-0418">Kinase</keyword>
<keyword evidence="10 13" id="KW-0040">ANK repeat</keyword>
<dbReference type="PROSITE" id="PS50011">
    <property type="entry name" value="PROTEIN_KINASE_DOM"/>
    <property type="match status" value="1"/>
</dbReference>
<dbReference type="Pfam" id="PF13855">
    <property type="entry name" value="LRR_8"/>
    <property type="match status" value="1"/>
</dbReference>
<dbReference type="GO" id="GO:0005525">
    <property type="term" value="F:GTP binding"/>
    <property type="evidence" value="ECO:0007669"/>
    <property type="project" value="UniProtKB-KW"/>
</dbReference>
<name>A0A4U5PCI9_STECR</name>